<dbReference type="Gene3D" id="3.40.50.150">
    <property type="entry name" value="Vaccinia Virus protein VP39"/>
    <property type="match status" value="1"/>
</dbReference>
<protein>
    <recommendedName>
        <fullName evidence="4">Methyl transferase</fullName>
    </recommendedName>
</protein>
<accession>A0A8H4UM04</accession>
<dbReference type="SUPFAM" id="SSF53335">
    <property type="entry name" value="S-adenosyl-L-methionine-dependent methyltransferases"/>
    <property type="match status" value="1"/>
</dbReference>
<reference evidence="2" key="2">
    <citation type="submission" date="2020-05" db="EMBL/GenBank/DDBJ databases">
        <authorList>
            <person name="Kim H.-S."/>
            <person name="Proctor R.H."/>
            <person name="Brown D.W."/>
        </authorList>
    </citation>
    <scope>NUCLEOTIDE SEQUENCE</scope>
    <source>
        <strain evidence="2">NRRL 22465</strain>
    </source>
</reference>
<dbReference type="Pfam" id="PF13489">
    <property type="entry name" value="Methyltransf_23"/>
    <property type="match status" value="1"/>
</dbReference>
<proteinExistence type="predicted"/>
<feature type="region of interest" description="Disordered" evidence="1">
    <location>
        <begin position="357"/>
        <end position="378"/>
    </location>
</feature>
<name>A0A8H4UM04_9HYPO</name>
<dbReference type="EMBL" id="JABEYC010000320">
    <property type="protein sequence ID" value="KAF4979071.1"/>
    <property type="molecule type" value="Genomic_DNA"/>
</dbReference>
<gene>
    <name evidence="2" type="ORF">FZEAL_4656</name>
</gene>
<dbReference type="Proteomes" id="UP000635477">
    <property type="component" value="Unassembled WGS sequence"/>
</dbReference>
<comment type="caution">
    <text evidence="2">The sequence shown here is derived from an EMBL/GenBank/DDBJ whole genome shotgun (WGS) entry which is preliminary data.</text>
</comment>
<organism evidence="2 3">
    <name type="scientific">Fusarium zealandicum</name>
    <dbReference type="NCBI Taxonomy" id="1053134"/>
    <lineage>
        <taxon>Eukaryota</taxon>
        <taxon>Fungi</taxon>
        <taxon>Dikarya</taxon>
        <taxon>Ascomycota</taxon>
        <taxon>Pezizomycotina</taxon>
        <taxon>Sordariomycetes</taxon>
        <taxon>Hypocreomycetidae</taxon>
        <taxon>Hypocreales</taxon>
        <taxon>Nectriaceae</taxon>
        <taxon>Fusarium</taxon>
        <taxon>Fusarium staphyleae species complex</taxon>
    </lineage>
</organism>
<evidence type="ECO:0000256" key="1">
    <source>
        <dbReference type="SAM" id="MobiDB-lite"/>
    </source>
</evidence>
<keyword evidence="3" id="KW-1185">Reference proteome</keyword>
<dbReference type="AlphaFoldDB" id="A0A8H4UM04"/>
<reference evidence="2" key="1">
    <citation type="journal article" date="2020" name="BMC Genomics">
        <title>Correction to: Identification and distribution of gene clusters required for synthesis of sphingolipid metabolism inhibitors in diverse species of the filamentous fungus Fusarium.</title>
        <authorList>
            <person name="Kim H.S."/>
            <person name="Lohmar J.M."/>
            <person name="Busman M."/>
            <person name="Brown D.W."/>
            <person name="Naumann T.A."/>
            <person name="Divon H.H."/>
            <person name="Lysoe E."/>
            <person name="Uhlig S."/>
            <person name="Proctor R.H."/>
        </authorList>
    </citation>
    <scope>NUCLEOTIDE SEQUENCE</scope>
    <source>
        <strain evidence="2">NRRL 22465</strain>
    </source>
</reference>
<evidence type="ECO:0008006" key="4">
    <source>
        <dbReference type="Google" id="ProtNLM"/>
    </source>
</evidence>
<dbReference type="CDD" id="cd02440">
    <property type="entry name" value="AdoMet_MTases"/>
    <property type="match status" value="1"/>
</dbReference>
<evidence type="ECO:0000313" key="3">
    <source>
        <dbReference type="Proteomes" id="UP000635477"/>
    </source>
</evidence>
<sequence>MRQTPRIMDLGTGTGIWAINVAEDCLADAQIMAVDLNQIQPALIPVGVVPKQYDIEEPTWGPLLADCDLIHLRMLLGSIQTDLWPQVYRKIFEHLTPGLGHMEHVEIDWTPRCDDDERPSNSAFEQWAELFLAGMDQFNRSARVMPQETRQMIEAAGFTDVKQEVIPAFVCPWSPDRREREIARWFNLGLSHSLESMSFMPLIEKQGLKFEEVRELCATVKPMSGQRENPGLLSKVVANSLPPRLARPNIRNSGRDLVSPWSKTNNPHGWVNICYTFLPGLLAAQAGLRRRGWVETAIAAADNHTHPGISEMAPRFIPSASQYHSFPMFEDPPSFKRHFLTTCTWYQALTTRIWISDTNSEDSGDPQPDNPHFNNEGPPLIIAESI</sequence>
<evidence type="ECO:0000313" key="2">
    <source>
        <dbReference type="EMBL" id="KAF4979071.1"/>
    </source>
</evidence>
<dbReference type="InterPro" id="IPR029063">
    <property type="entry name" value="SAM-dependent_MTases_sf"/>
</dbReference>
<dbReference type="OrthoDB" id="2013972at2759"/>